<reference evidence="1" key="1">
    <citation type="submission" date="2012-04" db="EMBL/GenBank/DDBJ databases">
        <title>The Genome Sequence of Fusarium oxysporum melonis.</title>
        <authorList>
            <consortium name="The Broad Institute Genome Sequencing Platform"/>
            <person name="Ma L.-J."/>
            <person name="Gale L.R."/>
            <person name="Schwartz D.C."/>
            <person name="Zhou S."/>
            <person name="Corby-Kistler H."/>
            <person name="Young S.K."/>
            <person name="Zeng Q."/>
            <person name="Gargeya S."/>
            <person name="Fitzgerald M."/>
            <person name="Haas B."/>
            <person name="Abouelleil A."/>
            <person name="Alvarado L."/>
            <person name="Arachchi H.M."/>
            <person name="Berlin A."/>
            <person name="Brown A."/>
            <person name="Chapman S.B."/>
            <person name="Chen Z."/>
            <person name="Dunbar C."/>
            <person name="Freedman E."/>
            <person name="Gearin G."/>
            <person name="Goldberg J."/>
            <person name="Griggs A."/>
            <person name="Gujja S."/>
            <person name="Heiman D."/>
            <person name="Howarth C."/>
            <person name="Larson L."/>
            <person name="Lui A."/>
            <person name="MacDonald P.J.P."/>
            <person name="Montmayeur A."/>
            <person name="Murphy C."/>
            <person name="Neiman D."/>
            <person name="Pearson M."/>
            <person name="Priest M."/>
            <person name="Roberts A."/>
            <person name="Saif S."/>
            <person name="Shea T."/>
            <person name="Shenoy N."/>
            <person name="Sisk P."/>
            <person name="Stolte C."/>
            <person name="Sykes S."/>
            <person name="Wortman J."/>
            <person name="Nusbaum C."/>
            <person name="Birren B."/>
        </authorList>
    </citation>
    <scope>NUCLEOTIDE SEQUENCE</scope>
    <source>
        <strain evidence="1">26406</strain>
    </source>
</reference>
<sequence>MNKLGDNLTVSQELSNPLTPLKPEGQPVYLTPLHLRSNIVSVYSTNDPVVHAQSMKLSAADIRPFSGQIDYFPHVDQKPLADGGYDKFNDLQAKDHTYFTSGLNSFELVEYTIRAARDLVETHFLSEIITMVKYCEFSEAGALFY</sequence>
<dbReference type="HOGENOM" id="CLU_1786930_0_0_1"/>
<dbReference type="Gene3D" id="3.50.50.60">
    <property type="entry name" value="FAD/NAD(P)-binding domain"/>
    <property type="match status" value="1"/>
</dbReference>
<dbReference type="Proteomes" id="UP000030703">
    <property type="component" value="Unassembled WGS sequence"/>
</dbReference>
<dbReference type="AlphaFoldDB" id="W9ZCE8"/>
<dbReference type="Gene3D" id="3.30.70.1990">
    <property type="match status" value="1"/>
</dbReference>
<gene>
    <name evidence="1" type="ORF">FOMG_17426</name>
</gene>
<dbReference type="InterPro" id="IPR036188">
    <property type="entry name" value="FAD/NAD-bd_sf"/>
</dbReference>
<accession>W9ZCE8</accession>
<proteinExistence type="predicted"/>
<dbReference type="EMBL" id="JH659377">
    <property type="protein sequence ID" value="EXK25948.1"/>
    <property type="molecule type" value="Genomic_DNA"/>
</dbReference>
<name>W9ZCE8_FUSOX</name>
<dbReference type="OrthoDB" id="5046242at2759"/>
<evidence type="ECO:0000313" key="1">
    <source>
        <dbReference type="EMBL" id="EXK25948.1"/>
    </source>
</evidence>
<protein>
    <submittedName>
        <fullName evidence="1">Uncharacterized protein</fullName>
    </submittedName>
</protein>
<reference evidence="1" key="2">
    <citation type="submission" date="2012-05" db="EMBL/GenBank/DDBJ databases">
        <title>Annotation of the Genome Sequence of Fusarium oxysporum f. sp. melonis 26406.</title>
        <authorList>
            <consortium name="The Broad Institute Genomics Platform"/>
            <person name="Ma L.-J."/>
            <person name="Corby-Kistler H."/>
            <person name="Broz K."/>
            <person name="Gale L.R."/>
            <person name="Jonkers W."/>
            <person name="O'Donnell K."/>
            <person name="Ploetz R."/>
            <person name="Steinberg C."/>
            <person name="Schwartz D.C."/>
            <person name="VanEtten H."/>
            <person name="Zhou S."/>
            <person name="Young S.K."/>
            <person name="Zeng Q."/>
            <person name="Gargeya S."/>
            <person name="Fitzgerald M."/>
            <person name="Abouelleil A."/>
            <person name="Alvarado L."/>
            <person name="Chapman S.B."/>
            <person name="Gainer-Dewar J."/>
            <person name="Goldberg J."/>
            <person name="Griggs A."/>
            <person name="Gujja S."/>
            <person name="Hansen M."/>
            <person name="Howarth C."/>
            <person name="Imamovic A."/>
            <person name="Ireland A."/>
            <person name="Larimer J."/>
            <person name="McCowan C."/>
            <person name="Murphy C."/>
            <person name="Pearson M."/>
            <person name="Poon T.W."/>
            <person name="Priest M."/>
            <person name="Roberts A."/>
            <person name="Saif S."/>
            <person name="Shea T."/>
            <person name="Sykes S."/>
            <person name="Wortman J."/>
            <person name="Nusbaum C."/>
            <person name="Birren B."/>
        </authorList>
    </citation>
    <scope>NUCLEOTIDE SEQUENCE</scope>
    <source>
        <strain evidence="1">26406</strain>
    </source>
</reference>
<dbReference type="VEuPathDB" id="FungiDB:FOMG_17426"/>
<organism evidence="1">
    <name type="scientific">Fusarium oxysporum f. sp. melonis 26406</name>
    <dbReference type="NCBI Taxonomy" id="1089452"/>
    <lineage>
        <taxon>Eukaryota</taxon>
        <taxon>Fungi</taxon>
        <taxon>Dikarya</taxon>
        <taxon>Ascomycota</taxon>
        <taxon>Pezizomycotina</taxon>
        <taxon>Sordariomycetes</taxon>
        <taxon>Hypocreomycetidae</taxon>
        <taxon>Hypocreales</taxon>
        <taxon>Nectriaceae</taxon>
        <taxon>Fusarium</taxon>
        <taxon>Fusarium oxysporum species complex</taxon>
    </lineage>
</organism>